<dbReference type="GO" id="GO:0006400">
    <property type="term" value="P:tRNA modification"/>
    <property type="evidence" value="ECO:0007669"/>
    <property type="project" value="UniProtKB-UniRule"/>
</dbReference>
<comment type="domain">
    <text evidence="6">The N-terminal region contains the highly conserved SGGXDS motif, predicted to be a P-loop motif involved in ATP binding.</text>
</comment>
<comment type="function">
    <text evidence="6">Ligates lysine onto the cytidine present at position 34 of the AUA codon-specific tRNA(Ile) that contains the anticodon CAU, in an ATP-dependent manner. Cytidine is converted to lysidine, thus changing the amino acid specificity of the tRNA from methionine to isoleucine.</text>
</comment>
<dbReference type="EC" id="6.3.4.19" evidence="6"/>
<keyword evidence="1 6" id="KW-0436">Ligase</keyword>
<dbReference type="CDD" id="cd01992">
    <property type="entry name" value="TilS_N"/>
    <property type="match status" value="1"/>
</dbReference>
<dbReference type="Pfam" id="PF01171">
    <property type="entry name" value="ATP_bind_3"/>
    <property type="match status" value="1"/>
</dbReference>
<dbReference type="InterPro" id="IPR012795">
    <property type="entry name" value="tRNA_Ile_lys_synt_N"/>
</dbReference>
<dbReference type="eggNOG" id="COG0037">
    <property type="taxonomic scope" value="Bacteria"/>
</dbReference>
<reference evidence="8 9" key="2">
    <citation type="submission" date="2012-06" db="EMBL/GenBank/DDBJ databases">
        <authorList>
            <person name="Fiebig A."/>
        </authorList>
    </citation>
    <scope>NUCLEOTIDE SEQUENCE [LARGE SCALE GENOMIC DNA]</scope>
    <source>
        <strain evidence="8 9">DFL-43</strain>
    </source>
</reference>
<dbReference type="SUPFAM" id="SSF52402">
    <property type="entry name" value="Adenine nucleotide alpha hydrolases-like"/>
    <property type="match status" value="1"/>
</dbReference>
<dbReference type="HAMAP" id="MF_01161">
    <property type="entry name" value="tRNA_Ile_lys_synt"/>
    <property type="match status" value="1"/>
</dbReference>
<comment type="catalytic activity">
    <reaction evidence="5 6">
        <text>cytidine(34) in tRNA(Ile2) + L-lysine + ATP = lysidine(34) in tRNA(Ile2) + AMP + diphosphate + H(+)</text>
        <dbReference type="Rhea" id="RHEA:43744"/>
        <dbReference type="Rhea" id="RHEA-COMP:10625"/>
        <dbReference type="Rhea" id="RHEA-COMP:10670"/>
        <dbReference type="ChEBI" id="CHEBI:15378"/>
        <dbReference type="ChEBI" id="CHEBI:30616"/>
        <dbReference type="ChEBI" id="CHEBI:32551"/>
        <dbReference type="ChEBI" id="CHEBI:33019"/>
        <dbReference type="ChEBI" id="CHEBI:82748"/>
        <dbReference type="ChEBI" id="CHEBI:83665"/>
        <dbReference type="ChEBI" id="CHEBI:456215"/>
        <dbReference type="EC" id="6.3.4.19"/>
    </reaction>
</comment>
<accession>A9D391</accession>
<comment type="similarity">
    <text evidence="6">Belongs to the tRNA(Ile)-lysidine synthase family.</text>
</comment>
<keyword evidence="2 6" id="KW-0819">tRNA processing</keyword>
<keyword evidence="4 6" id="KW-0067">ATP-binding</keyword>
<dbReference type="InterPro" id="IPR012094">
    <property type="entry name" value="tRNA_Ile_lys_synt"/>
</dbReference>
<dbReference type="EMBL" id="ABIA03000004">
    <property type="protein sequence ID" value="EDQ34361.2"/>
    <property type="molecule type" value="Genomic_DNA"/>
</dbReference>
<feature type="binding site" evidence="6">
    <location>
        <begin position="33"/>
        <end position="38"/>
    </location>
    <ligand>
        <name>ATP</name>
        <dbReference type="ChEBI" id="CHEBI:30616"/>
    </ligand>
</feature>
<dbReference type="PANTHER" id="PTHR43033">
    <property type="entry name" value="TRNA(ILE)-LYSIDINE SYNTHASE-RELATED"/>
    <property type="match status" value="1"/>
</dbReference>
<comment type="caution">
    <text evidence="8">The sequence shown here is derived from an EMBL/GenBank/DDBJ whole genome shotgun (WGS) entry which is preliminary data.</text>
</comment>
<evidence type="ECO:0000313" key="9">
    <source>
        <dbReference type="Proteomes" id="UP000004291"/>
    </source>
</evidence>
<dbReference type="Proteomes" id="UP000004291">
    <property type="component" value="Chromosome"/>
</dbReference>
<evidence type="ECO:0000256" key="6">
    <source>
        <dbReference type="HAMAP-Rule" id="MF_01161"/>
    </source>
</evidence>
<evidence type="ECO:0000256" key="3">
    <source>
        <dbReference type="ARBA" id="ARBA00022741"/>
    </source>
</evidence>
<proteinExistence type="inferred from homology"/>
<evidence type="ECO:0000313" key="8">
    <source>
        <dbReference type="EMBL" id="EDQ34361.2"/>
    </source>
</evidence>
<evidence type="ECO:0000256" key="5">
    <source>
        <dbReference type="ARBA" id="ARBA00048539"/>
    </source>
</evidence>
<evidence type="ECO:0000256" key="4">
    <source>
        <dbReference type="ARBA" id="ARBA00022840"/>
    </source>
</evidence>
<dbReference type="InterPro" id="IPR011063">
    <property type="entry name" value="TilS/TtcA_N"/>
</dbReference>
<name>A9D391_HOEPD</name>
<evidence type="ECO:0000259" key="7">
    <source>
        <dbReference type="Pfam" id="PF01171"/>
    </source>
</evidence>
<dbReference type="RefSeq" id="WP_169743265.1">
    <property type="nucleotide sequence ID" value="NZ_CM002917.1"/>
</dbReference>
<feature type="domain" description="tRNA(Ile)-lysidine/2-thiocytidine synthase N-terminal" evidence="7">
    <location>
        <begin position="29"/>
        <end position="207"/>
    </location>
</feature>
<keyword evidence="9" id="KW-1185">Reference proteome</keyword>
<evidence type="ECO:0000256" key="1">
    <source>
        <dbReference type="ARBA" id="ARBA00022598"/>
    </source>
</evidence>
<comment type="subcellular location">
    <subcellularLocation>
        <location evidence="6">Cytoplasm</location>
    </subcellularLocation>
</comment>
<keyword evidence="6" id="KW-0963">Cytoplasm</keyword>
<dbReference type="GO" id="GO:0005524">
    <property type="term" value="F:ATP binding"/>
    <property type="evidence" value="ECO:0007669"/>
    <property type="project" value="UniProtKB-UniRule"/>
</dbReference>
<dbReference type="NCBIfam" id="TIGR02432">
    <property type="entry name" value="lysidine_TilS_N"/>
    <property type="match status" value="1"/>
</dbReference>
<dbReference type="PANTHER" id="PTHR43033:SF5">
    <property type="entry name" value="TRNA(ILE)-LYSIDINE SYNTHETASE"/>
    <property type="match status" value="1"/>
</dbReference>
<dbReference type="AlphaFoldDB" id="A9D391"/>
<evidence type="ECO:0000256" key="2">
    <source>
        <dbReference type="ARBA" id="ARBA00022694"/>
    </source>
</evidence>
<reference evidence="8 9" key="1">
    <citation type="submission" date="2007-10" db="EMBL/GenBank/DDBJ databases">
        <authorList>
            <person name="Wagner-Dobler I."/>
            <person name="Ferriera S."/>
            <person name="Johnson J."/>
            <person name="Kravitz S."/>
            <person name="Beeson K."/>
            <person name="Sutton G."/>
            <person name="Rogers Y.-H."/>
            <person name="Friedman R."/>
            <person name="Frazier M."/>
            <person name="Venter J.C."/>
        </authorList>
    </citation>
    <scope>NUCLEOTIDE SEQUENCE [LARGE SCALE GENOMIC DNA]</scope>
    <source>
        <strain evidence="8 9">DFL-43</strain>
    </source>
</reference>
<dbReference type="GO" id="GO:0032267">
    <property type="term" value="F:tRNA(Ile)-lysidine synthase activity"/>
    <property type="evidence" value="ECO:0007669"/>
    <property type="project" value="UniProtKB-EC"/>
</dbReference>
<protein>
    <recommendedName>
        <fullName evidence="6">tRNA(Ile)-lysidine synthase</fullName>
        <ecNumber evidence="6">6.3.4.19</ecNumber>
    </recommendedName>
    <alternativeName>
        <fullName evidence="6">tRNA(Ile)-2-lysyl-cytidine synthase</fullName>
    </alternativeName>
    <alternativeName>
        <fullName evidence="6">tRNA(Ile)-lysidine synthetase</fullName>
    </alternativeName>
</protein>
<sequence>MPPSAEANSDIGAILSDFSKTITDRRPLGVAVSGGSDSLGLLLGMARSVPPKQLVALTVDHGLRSGSADEARTVKRICRRLGVRHETLLWKGEKPVSGLQAKAREARYHLLSDAASRLGLAAILTGHTSDDQAETLTMRRTRGLRDDAPGLIGIPQASLFDGRSWVLRPLLGVDRASIRRYLAMAGVGWIEDPSNLDVRFERVRVRKGLEAQAMVSKSSDEASRAIASRVRIALEAAAFVDQACGVQRDGTWRVALDGRGAGEVEIAALEALIRVCGGAARPLDRRGKLALHGFVSGRQAGSALAVGRTLIKRDVAGFVLMRERRGLEELVIAPGQSGDWDRRFRITNLDRHSDLRVVADHTATAMPLFSRDFKAGSRSWSPAGGICGGFLVKRLVGGFSRVLPVYELPLAQALARLTGGAAFPACPWATPLAIATEMA</sequence>
<organism evidence="8 9">
    <name type="scientific">Hoeflea phototrophica (strain DSM 17068 / NCIMB 14078 / DFL-43)</name>
    <dbReference type="NCBI Taxonomy" id="411684"/>
    <lineage>
        <taxon>Bacteria</taxon>
        <taxon>Pseudomonadati</taxon>
        <taxon>Pseudomonadota</taxon>
        <taxon>Alphaproteobacteria</taxon>
        <taxon>Hyphomicrobiales</taxon>
        <taxon>Rhizobiaceae</taxon>
        <taxon>Hoeflea</taxon>
    </lineage>
</organism>
<dbReference type="HOGENOM" id="CLU_018869_3_3_5"/>
<gene>
    <name evidence="6" type="primary">tilS</name>
    <name evidence="8" type="ORF">HPDFL43_15227</name>
</gene>
<dbReference type="InterPro" id="IPR014729">
    <property type="entry name" value="Rossmann-like_a/b/a_fold"/>
</dbReference>
<dbReference type="STRING" id="411684.HPDFL43_15227"/>
<dbReference type="GO" id="GO:0005737">
    <property type="term" value="C:cytoplasm"/>
    <property type="evidence" value="ECO:0007669"/>
    <property type="project" value="UniProtKB-SubCell"/>
</dbReference>
<keyword evidence="3 6" id="KW-0547">Nucleotide-binding</keyword>
<dbReference type="Gene3D" id="3.40.50.620">
    <property type="entry name" value="HUPs"/>
    <property type="match status" value="1"/>
</dbReference>